<accession>A0A4U1CQ05</accession>
<name>A0A4U1CQ05_9SPHI</name>
<feature type="domain" description="PRC-barrel" evidence="1">
    <location>
        <begin position="25"/>
        <end position="92"/>
    </location>
</feature>
<dbReference type="Pfam" id="PF05239">
    <property type="entry name" value="PRC"/>
    <property type="match status" value="1"/>
</dbReference>
<evidence type="ECO:0000313" key="3">
    <source>
        <dbReference type="Proteomes" id="UP000307244"/>
    </source>
</evidence>
<evidence type="ECO:0000313" key="2">
    <source>
        <dbReference type="EMBL" id="TKC07585.1"/>
    </source>
</evidence>
<comment type="caution">
    <text evidence="2">The sequence shown here is derived from an EMBL/GenBank/DDBJ whole genome shotgun (WGS) entry which is preliminary data.</text>
</comment>
<dbReference type="OrthoDB" id="1422173at2"/>
<protein>
    <submittedName>
        <fullName evidence="2">PRC-barrel domain containing protein</fullName>
    </submittedName>
</protein>
<dbReference type="EMBL" id="SWBQ01000002">
    <property type="protein sequence ID" value="TKC07585.1"/>
    <property type="molecule type" value="Genomic_DNA"/>
</dbReference>
<dbReference type="GO" id="GO:0030077">
    <property type="term" value="C:plasma membrane light-harvesting complex"/>
    <property type="evidence" value="ECO:0007669"/>
    <property type="project" value="InterPro"/>
</dbReference>
<gene>
    <name evidence="2" type="ORF">FA047_10115</name>
</gene>
<keyword evidence="3" id="KW-1185">Reference proteome</keyword>
<dbReference type="SUPFAM" id="SSF50346">
    <property type="entry name" value="PRC-barrel domain"/>
    <property type="match status" value="1"/>
</dbReference>
<organism evidence="2 3">
    <name type="scientific">Pedobacter frigoris</name>
    <dbReference type="NCBI Taxonomy" id="2571272"/>
    <lineage>
        <taxon>Bacteria</taxon>
        <taxon>Pseudomonadati</taxon>
        <taxon>Bacteroidota</taxon>
        <taxon>Sphingobacteriia</taxon>
        <taxon>Sphingobacteriales</taxon>
        <taxon>Sphingobacteriaceae</taxon>
        <taxon>Pedobacter</taxon>
    </lineage>
</organism>
<dbReference type="InterPro" id="IPR011033">
    <property type="entry name" value="PRC_barrel-like_sf"/>
</dbReference>
<sequence length="160" mass="18334">MEQNTYRSLQELTGSDFQIVDNEPNIIGWEVKDEIGTYIGEVEELLFDPQTRAVRYLIIDLDDNGMNLEDKKVMIPLGIAHLHSNDDEVVLPGLHIDQYNALPDYDKDDIGPDTEVLIRSVIGSPAALRIEDSITEFDQNEFYNHHHFDKGRFYQRGGGR</sequence>
<dbReference type="Proteomes" id="UP000307244">
    <property type="component" value="Unassembled WGS sequence"/>
</dbReference>
<evidence type="ECO:0000259" key="1">
    <source>
        <dbReference type="Pfam" id="PF05239"/>
    </source>
</evidence>
<dbReference type="InterPro" id="IPR014747">
    <property type="entry name" value="Bac_photo_RC_H_C"/>
</dbReference>
<dbReference type="RefSeq" id="WP_136835914.1">
    <property type="nucleotide sequence ID" value="NZ_SWBQ01000002.1"/>
</dbReference>
<dbReference type="GO" id="GO:0019684">
    <property type="term" value="P:photosynthesis, light reaction"/>
    <property type="evidence" value="ECO:0007669"/>
    <property type="project" value="InterPro"/>
</dbReference>
<dbReference type="AlphaFoldDB" id="A0A4U1CQ05"/>
<dbReference type="InterPro" id="IPR027275">
    <property type="entry name" value="PRC-brl_dom"/>
</dbReference>
<proteinExistence type="predicted"/>
<reference evidence="2 3" key="1">
    <citation type="submission" date="2019-04" db="EMBL/GenBank/DDBJ databases">
        <title>Pedobacter sp. RP-3-15 sp. nov., isolated from Arctic soil.</title>
        <authorList>
            <person name="Dahal R.H."/>
            <person name="Kim D.-U."/>
        </authorList>
    </citation>
    <scope>NUCLEOTIDE SEQUENCE [LARGE SCALE GENOMIC DNA]</scope>
    <source>
        <strain evidence="2 3">RP-3-15</strain>
    </source>
</reference>
<dbReference type="Gene3D" id="3.90.50.10">
    <property type="entry name" value="Photosynthetic Reaction Center, subunit H, domain 2"/>
    <property type="match status" value="1"/>
</dbReference>